<feature type="region of interest" description="Disordered" evidence="2">
    <location>
        <begin position="229"/>
        <end position="251"/>
    </location>
</feature>
<evidence type="ECO:0000256" key="1">
    <source>
        <dbReference type="SAM" id="Coils"/>
    </source>
</evidence>
<evidence type="ECO:0000313" key="4">
    <source>
        <dbReference type="EMBL" id="OHA64702.1"/>
    </source>
</evidence>
<evidence type="ECO:0000256" key="2">
    <source>
        <dbReference type="SAM" id="MobiDB-lite"/>
    </source>
</evidence>
<keyword evidence="3" id="KW-0812">Transmembrane</keyword>
<feature type="coiled-coil region" evidence="1">
    <location>
        <begin position="82"/>
        <end position="118"/>
    </location>
</feature>
<feature type="compositionally biased region" description="Low complexity" evidence="2">
    <location>
        <begin position="236"/>
        <end position="248"/>
    </location>
</feature>
<dbReference type="Proteomes" id="UP000178170">
    <property type="component" value="Unassembled WGS sequence"/>
</dbReference>
<gene>
    <name evidence="4" type="ORF">A2843_00270</name>
</gene>
<dbReference type="EMBL" id="MHTS01000009">
    <property type="protein sequence ID" value="OHA64702.1"/>
    <property type="molecule type" value="Genomic_DNA"/>
</dbReference>
<reference evidence="4 5" key="1">
    <citation type="journal article" date="2016" name="Nat. Commun.">
        <title>Thousands of microbial genomes shed light on interconnected biogeochemical processes in an aquifer system.</title>
        <authorList>
            <person name="Anantharaman K."/>
            <person name="Brown C.T."/>
            <person name="Hug L.A."/>
            <person name="Sharon I."/>
            <person name="Castelle C.J."/>
            <person name="Probst A.J."/>
            <person name="Thomas B.C."/>
            <person name="Singh A."/>
            <person name="Wilkins M.J."/>
            <person name="Karaoz U."/>
            <person name="Brodie E.L."/>
            <person name="Williams K.H."/>
            <person name="Hubbard S.S."/>
            <person name="Banfield J.F."/>
        </authorList>
    </citation>
    <scope>NUCLEOTIDE SEQUENCE [LARGE SCALE GENOMIC DNA]</scope>
</reference>
<keyword evidence="3" id="KW-1133">Transmembrane helix</keyword>
<evidence type="ECO:0000313" key="5">
    <source>
        <dbReference type="Proteomes" id="UP000178170"/>
    </source>
</evidence>
<feature type="transmembrane region" description="Helical" evidence="3">
    <location>
        <begin position="198"/>
        <end position="218"/>
    </location>
</feature>
<accession>A0A1G2QXH5</accession>
<organism evidence="4 5">
    <name type="scientific">Candidatus Wildermuthbacteria bacterium RIFCSPHIGHO2_01_FULL_48_27b</name>
    <dbReference type="NCBI Taxonomy" id="1802447"/>
    <lineage>
        <taxon>Bacteria</taxon>
        <taxon>Candidatus Wildermuthiibacteriota</taxon>
    </lineage>
</organism>
<proteinExistence type="predicted"/>
<protein>
    <submittedName>
        <fullName evidence="4">Uncharacterized protein</fullName>
    </submittedName>
</protein>
<keyword evidence="1" id="KW-0175">Coiled coil</keyword>
<name>A0A1G2QXH5_9BACT</name>
<keyword evidence="3" id="KW-0472">Membrane</keyword>
<sequence>MKMNTMKNLLLIVPTFLVVGFVVGTVNVPAFANAQESAEVVQGEETVVEPAGGEDELTAEERQVRLDSEARQAMLAGIATQLAEVEREALRLSLLVMRLELEEQALALEQQLQQALAQGGAGVATAMPVPGSNVPEMVVEETAVAEEAGLSQFGEAPAEQADLGVEESVNAFASEEEVQGEEEEGKGFLAGFGPLSNLGAPELAALAILVFLVAFTLLRRLRRGRKVRPSSMQSVLPSAQQPLAQSPQGILQEGREDLKEKIAWE</sequence>
<comment type="caution">
    <text evidence="4">The sequence shown here is derived from an EMBL/GenBank/DDBJ whole genome shotgun (WGS) entry which is preliminary data.</text>
</comment>
<dbReference type="AlphaFoldDB" id="A0A1G2QXH5"/>
<evidence type="ECO:0000256" key="3">
    <source>
        <dbReference type="SAM" id="Phobius"/>
    </source>
</evidence>